<dbReference type="PANTHER" id="PTHR11941:SF169">
    <property type="entry name" value="(7AS)-7A-METHYL-1,5-DIOXO-2,3,5,6,7,7A-HEXAHYDRO-1H-INDENE-CARBOXYL-COA HYDROLASE"/>
    <property type="match status" value="1"/>
</dbReference>
<comment type="similarity">
    <text evidence="1 4">Belongs to the enoyl-CoA hydratase/isomerase family.</text>
</comment>
<accession>A0A3A1WPW1</accession>
<evidence type="ECO:0000256" key="1">
    <source>
        <dbReference type="ARBA" id="ARBA00005254"/>
    </source>
</evidence>
<dbReference type="InterPro" id="IPR001753">
    <property type="entry name" value="Enoyl-CoA_hydra/iso"/>
</dbReference>
<dbReference type="SUPFAM" id="SSF52096">
    <property type="entry name" value="ClpP/crotonase"/>
    <property type="match status" value="1"/>
</dbReference>
<dbReference type="Proteomes" id="UP000265750">
    <property type="component" value="Unassembled WGS sequence"/>
</dbReference>
<evidence type="ECO:0000313" key="5">
    <source>
        <dbReference type="EMBL" id="RIY02802.1"/>
    </source>
</evidence>
<name>A0A3A1WPW1_9HYPH</name>
<dbReference type="GO" id="GO:0016829">
    <property type="term" value="F:lyase activity"/>
    <property type="evidence" value="ECO:0007669"/>
    <property type="project" value="UniProtKB-KW"/>
</dbReference>
<dbReference type="AlphaFoldDB" id="A0A3A1WPW1"/>
<dbReference type="GO" id="GO:0016853">
    <property type="term" value="F:isomerase activity"/>
    <property type="evidence" value="ECO:0007669"/>
    <property type="project" value="UniProtKB-KW"/>
</dbReference>
<reference evidence="6" key="1">
    <citation type="submission" date="2018-09" db="EMBL/GenBank/DDBJ databases">
        <authorList>
            <person name="Tuo L."/>
        </authorList>
    </citation>
    <scope>NUCLEOTIDE SEQUENCE [LARGE SCALE GENOMIC DNA]</scope>
    <source>
        <strain evidence="6">M2BS4Y-1</strain>
    </source>
</reference>
<dbReference type="PANTHER" id="PTHR11941">
    <property type="entry name" value="ENOYL-COA HYDRATASE-RELATED"/>
    <property type="match status" value="1"/>
</dbReference>
<dbReference type="RefSeq" id="WP_119538879.1">
    <property type="nucleotide sequence ID" value="NZ_QYRN01000002.1"/>
</dbReference>
<gene>
    <name evidence="5" type="ORF">D3218_05505</name>
</gene>
<sequence length="254" mass="27644">MSFALYERREAVGLVTLDRPDRLNAISGDLMRDFVAALEAAFDDAGTGAIVLTGNGRAFCSGDDLKEFDLQTESDEAVRDHVAAIQSVTRLLMGRDKPVVGAIHGYAVGGGFEWLLNCDLVVASDDLVAFFPEMDWGHFVTGGVTHLLPLTVGYQRAMELLLLGERQSAARLEALGIVNRVVPRDEMLACALDLAARIAAKSRFATAKLKSTLNGALGDALWRAVDHEETVTVEAFSHPDTIERVKGFEARRKR</sequence>
<keyword evidence="2" id="KW-0443">Lipid metabolism</keyword>
<comment type="caution">
    <text evidence="5">The sequence shown here is derived from an EMBL/GenBank/DDBJ whole genome shotgun (WGS) entry which is preliminary data.</text>
</comment>
<evidence type="ECO:0000256" key="2">
    <source>
        <dbReference type="ARBA" id="ARBA00023098"/>
    </source>
</evidence>
<dbReference type="PROSITE" id="PS00166">
    <property type="entry name" value="ENOYL_COA_HYDRATASE"/>
    <property type="match status" value="1"/>
</dbReference>
<evidence type="ECO:0000256" key="3">
    <source>
        <dbReference type="ARBA" id="ARBA00023239"/>
    </source>
</evidence>
<dbReference type="GO" id="GO:0006635">
    <property type="term" value="P:fatty acid beta-oxidation"/>
    <property type="evidence" value="ECO:0007669"/>
    <property type="project" value="TreeGrafter"/>
</dbReference>
<dbReference type="InterPro" id="IPR029045">
    <property type="entry name" value="ClpP/crotonase-like_dom_sf"/>
</dbReference>
<keyword evidence="3" id="KW-0456">Lyase</keyword>
<dbReference type="CDD" id="cd06558">
    <property type="entry name" value="crotonase-like"/>
    <property type="match status" value="1"/>
</dbReference>
<protein>
    <submittedName>
        <fullName evidence="5">Enoyl-CoA hydratase/isomerase family protein</fullName>
    </submittedName>
</protein>
<keyword evidence="5" id="KW-0413">Isomerase</keyword>
<evidence type="ECO:0000256" key="4">
    <source>
        <dbReference type="RuleBase" id="RU003707"/>
    </source>
</evidence>
<proteinExistence type="inferred from homology"/>
<dbReference type="OrthoDB" id="9775794at2"/>
<dbReference type="Pfam" id="PF00378">
    <property type="entry name" value="ECH_1"/>
    <property type="match status" value="1"/>
</dbReference>
<dbReference type="EMBL" id="QYRN01000002">
    <property type="protein sequence ID" value="RIY02802.1"/>
    <property type="molecule type" value="Genomic_DNA"/>
</dbReference>
<evidence type="ECO:0000313" key="6">
    <source>
        <dbReference type="Proteomes" id="UP000265750"/>
    </source>
</evidence>
<dbReference type="InterPro" id="IPR018376">
    <property type="entry name" value="Enoyl-CoA_hyd/isom_CS"/>
</dbReference>
<keyword evidence="6" id="KW-1185">Reference proteome</keyword>
<dbReference type="Gene3D" id="3.90.226.10">
    <property type="entry name" value="2-enoyl-CoA Hydratase, Chain A, domain 1"/>
    <property type="match status" value="1"/>
</dbReference>
<organism evidence="5 6">
    <name type="scientific">Aureimonas flava</name>
    <dbReference type="NCBI Taxonomy" id="2320271"/>
    <lineage>
        <taxon>Bacteria</taxon>
        <taxon>Pseudomonadati</taxon>
        <taxon>Pseudomonadota</taxon>
        <taxon>Alphaproteobacteria</taxon>
        <taxon>Hyphomicrobiales</taxon>
        <taxon>Aurantimonadaceae</taxon>
        <taxon>Aureimonas</taxon>
    </lineage>
</organism>